<organism evidence="2 3">
    <name type="scientific">Batillaria attramentaria</name>
    <dbReference type="NCBI Taxonomy" id="370345"/>
    <lineage>
        <taxon>Eukaryota</taxon>
        <taxon>Metazoa</taxon>
        <taxon>Spiralia</taxon>
        <taxon>Lophotrochozoa</taxon>
        <taxon>Mollusca</taxon>
        <taxon>Gastropoda</taxon>
        <taxon>Caenogastropoda</taxon>
        <taxon>Sorbeoconcha</taxon>
        <taxon>Cerithioidea</taxon>
        <taxon>Batillariidae</taxon>
        <taxon>Batillaria</taxon>
    </lineage>
</organism>
<dbReference type="AlphaFoldDB" id="A0ABD0K060"/>
<reference evidence="2 3" key="1">
    <citation type="journal article" date="2023" name="Sci. Data">
        <title>Genome assembly of the Korean intertidal mud-creeper Batillaria attramentaria.</title>
        <authorList>
            <person name="Patra A.K."/>
            <person name="Ho P.T."/>
            <person name="Jun S."/>
            <person name="Lee S.J."/>
            <person name="Kim Y."/>
            <person name="Won Y.J."/>
        </authorList>
    </citation>
    <scope>NUCLEOTIDE SEQUENCE [LARGE SCALE GENOMIC DNA]</scope>
    <source>
        <strain evidence="2">Wonlab-2016</strain>
    </source>
</reference>
<dbReference type="Proteomes" id="UP001519460">
    <property type="component" value="Unassembled WGS sequence"/>
</dbReference>
<protein>
    <submittedName>
        <fullName evidence="2">Uncharacterized protein</fullName>
    </submittedName>
</protein>
<comment type="caution">
    <text evidence="2">The sequence shown here is derived from an EMBL/GenBank/DDBJ whole genome shotgun (WGS) entry which is preliminary data.</text>
</comment>
<evidence type="ECO:0000313" key="3">
    <source>
        <dbReference type="Proteomes" id="UP001519460"/>
    </source>
</evidence>
<evidence type="ECO:0000256" key="1">
    <source>
        <dbReference type="SAM" id="MobiDB-lite"/>
    </source>
</evidence>
<keyword evidence="3" id="KW-1185">Reference proteome</keyword>
<accession>A0ABD0K060</accession>
<feature type="region of interest" description="Disordered" evidence="1">
    <location>
        <begin position="1"/>
        <end position="37"/>
    </location>
</feature>
<feature type="compositionally biased region" description="Basic and acidic residues" evidence="1">
    <location>
        <begin position="1"/>
        <end position="19"/>
    </location>
</feature>
<name>A0ABD0K060_9CAEN</name>
<dbReference type="EMBL" id="JACVVK020000276">
    <property type="protein sequence ID" value="KAK7480697.1"/>
    <property type="molecule type" value="Genomic_DNA"/>
</dbReference>
<sequence>MLSQHVHDNGFQTERDAHISRTFSKKSADSDDGNISLHQNPLTVMGKRAIMKLPRSLSESKRVRLKSRLRRECREDVSSAKCRAFGYVLAISVSNQTNFTCSCTCLALAGLMFAKV</sequence>
<gene>
    <name evidence="2" type="ORF">BaRGS_00028065</name>
</gene>
<proteinExistence type="predicted"/>
<evidence type="ECO:0000313" key="2">
    <source>
        <dbReference type="EMBL" id="KAK7480697.1"/>
    </source>
</evidence>